<protein>
    <recommendedName>
        <fullName evidence="3">EF-hand domain-containing protein</fullName>
    </recommendedName>
</protein>
<dbReference type="PROSITE" id="PS50222">
    <property type="entry name" value="EF_HAND_2"/>
    <property type="match status" value="2"/>
</dbReference>
<feature type="non-terminal residue" evidence="4">
    <location>
        <position position="1"/>
    </location>
</feature>
<sequence>DEHLIMSWARKMIDDDAARRAVCDHEFAAADKDGSGDLEVSEVVDLVFKICESMSIKMLQREKVAQLVQVCDKSKDGSLQLNEFRAAFKAVLKSCVHEAEVEGATTTTTTTTTEEVEGTTTTTTMTTTTIQEVEVPQPMSEAEPLPKQPAREELELRFSRRWSHSLRVYATLNVAIGFLFLFFKPSRLDALKNSCASLDAFKNACR</sequence>
<organism evidence="4 5">
    <name type="scientific">Polarella glacialis</name>
    <name type="common">Dinoflagellate</name>
    <dbReference type="NCBI Taxonomy" id="89957"/>
    <lineage>
        <taxon>Eukaryota</taxon>
        <taxon>Sar</taxon>
        <taxon>Alveolata</taxon>
        <taxon>Dinophyceae</taxon>
        <taxon>Suessiales</taxon>
        <taxon>Suessiaceae</taxon>
        <taxon>Polarella</taxon>
    </lineage>
</organism>
<dbReference type="AlphaFoldDB" id="A0A813JTM7"/>
<feature type="domain" description="EF-hand" evidence="3">
    <location>
        <begin position="59"/>
        <end position="94"/>
    </location>
</feature>
<evidence type="ECO:0000256" key="1">
    <source>
        <dbReference type="ARBA" id="ARBA00022837"/>
    </source>
</evidence>
<gene>
    <name evidence="4" type="ORF">PGLA2088_LOCUS23740</name>
</gene>
<dbReference type="PROSITE" id="PS00018">
    <property type="entry name" value="EF_HAND_1"/>
    <property type="match status" value="2"/>
</dbReference>
<dbReference type="InterPro" id="IPR011992">
    <property type="entry name" value="EF-hand-dom_pair"/>
</dbReference>
<dbReference type="SMART" id="SM00054">
    <property type="entry name" value="EFh"/>
    <property type="match status" value="2"/>
</dbReference>
<keyword evidence="2" id="KW-0472">Membrane</keyword>
<accession>A0A813JTM7</accession>
<evidence type="ECO:0000313" key="5">
    <source>
        <dbReference type="Proteomes" id="UP000626109"/>
    </source>
</evidence>
<dbReference type="SUPFAM" id="SSF47473">
    <property type="entry name" value="EF-hand"/>
    <property type="match status" value="1"/>
</dbReference>
<dbReference type="GO" id="GO:0005509">
    <property type="term" value="F:calcium ion binding"/>
    <property type="evidence" value="ECO:0007669"/>
    <property type="project" value="InterPro"/>
</dbReference>
<dbReference type="InterPro" id="IPR002048">
    <property type="entry name" value="EF_hand_dom"/>
</dbReference>
<feature type="transmembrane region" description="Helical" evidence="2">
    <location>
        <begin position="166"/>
        <end position="183"/>
    </location>
</feature>
<comment type="caution">
    <text evidence="4">The sequence shown here is derived from an EMBL/GenBank/DDBJ whole genome shotgun (WGS) entry which is preliminary data.</text>
</comment>
<dbReference type="Gene3D" id="1.10.238.10">
    <property type="entry name" value="EF-hand"/>
    <property type="match status" value="1"/>
</dbReference>
<keyword evidence="2" id="KW-1133">Transmembrane helix</keyword>
<evidence type="ECO:0000256" key="2">
    <source>
        <dbReference type="SAM" id="Phobius"/>
    </source>
</evidence>
<name>A0A813JTM7_POLGL</name>
<keyword evidence="2" id="KW-0812">Transmembrane</keyword>
<dbReference type="InterPro" id="IPR018247">
    <property type="entry name" value="EF_Hand_1_Ca_BS"/>
</dbReference>
<feature type="domain" description="EF-hand" evidence="3">
    <location>
        <begin position="18"/>
        <end position="53"/>
    </location>
</feature>
<keyword evidence="1" id="KW-0106">Calcium</keyword>
<dbReference type="Proteomes" id="UP000626109">
    <property type="component" value="Unassembled WGS sequence"/>
</dbReference>
<evidence type="ECO:0000259" key="3">
    <source>
        <dbReference type="PROSITE" id="PS50222"/>
    </source>
</evidence>
<reference evidence="4" key="1">
    <citation type="submission" date="2021-02" db="EMBL/GenBank/DDBJ databases">
        <authorList>
            <person name="Dougan E. K."/>
            <person name="Rhodes N."/>
            <person name="Thang M."/>
            <person name="Chan C."/>
        </authorList>
    </citation>
    <scope>NUCLEOTIDE SEQUENCE</scope>
</reference>
<evidence type="ECO:0000313" key="4">
    <source>
        <dbReference type="EMBL" id="CAE8683983.1"/>
    </source>
</evidence>
<dbReference type="EMBL" id="CAJNNW010026254">
    <property type="protein sequence ID" value="CAE8683983.1"/>
    <property type="molecule type" value="Genomic_DNA"/>
</dbReference>
<dbReference type="Pfam" id="PF13499">
    <property type="entry name" value="EF-hand_7"/>
    <property type="match status" value="1"/>
</dbReference>
<proteinExistence type="predicted"/>